<proteinExistence type="predicted"/>
<dbReference type="EMBL" id="CAEZSP010000112">
    <property type="protein sequence ID" value="CAB4552222.1"/>
    <property type="molecule type" value="Genomic_DNA"/>
</dbReference>
<sequence>MGMAMGKGKSGGVRWFEKVGTIAEPVRATQGLGDLLEAGIGQRVAEEIVPGGENLHLHQQLFQAAHPALDLRAAVDPEHEVVHTGLELRGPGAIAGPDRGDDAVREAGVEDAAAEQQAVVAGRKVVGAVEFVAIEQDQLRPALPHGEEEIAVRGHR</sequence>
<evidence type="ECO:0000313" key="1">
    <source>
        <dbReference type="EMBL" id="CAB4552222.1"/>
    </source>
</evidence>
<accession>A0A6J6CL40</accession>
<organism evidence="1">
    <name type="scientific">freshwater metagenome</name>
    <dbReference type="NCBI Taxonomy" id="449393"/>
    <lineage>
        <taxon>unclassified sequences</taxon>
        <taxon>metagenomes</taxon>
        <taxon>ecological metagenomes</taxon>
    </lineage>
</organism>
<reference evidence="1" key="1">
    <citation type="submission" date="2020-05" db="EMBL/GenBank/DDBJ databases">
        <authorList>
            <person name="Chiriac C."/>
            <person name="Salcher M."/>
            <person name="Ghai R."/>
            <person name="Kavagutti S V."/>
        </authorList>
    </citation>
    <scope>NUCLEOTIDE SEQUENCE</scope>
</reference>
<protein>
    <submittedName>
        <fullName evidence="1">Unannotated protein</fullName>
    </submittedName>
</protein>
<gene>
    <name evidence="1" type="ORF">UFOPK1440_01225</name>
</gene>
<dbReference type="AlphaFoldDB" id="A0A6J6CL40"/>
<name>A0A6J6CL40_9ZZZZ</name>